<dbReference type="Gene3D" id="1.10.1040.10">
    <property type="entry name" value="N-(1-d-carboxylethyl)-l-norvaline Dehydrogenase, domain 2"/>
    <property type="match status" value="1"/>
</dbReference>
<proteinExistence type="inferred from homology"/>
<dbReference type="EMBL" id="SMKW01000018">
    <property type="protein sequence ID" value="TDD50991.1"/>
    <property type="molecule type" value="Genomic_DNA"/>
</dbReference>
<comment type="caution">
    <text evidence="7">The sequence shown here is derived from an EMBL/GenBank/DDBJ whole genome shotgun (WGS) entry which is preliminary data.</text>
</comment>
<dbReference type="InterPro" id="IPR013328">
    <property type="entry name" value="6PGD_dom2"/>
</dbReference>
<dbReference type="GO" id="GO:0070403">
    <property type="term" value="F:NAD+ binding"/>
    <property type="evidence" value="ECO:0007669"/>
    <property type="project" value="InterPro"/>
</dbReference>
<feature type="domain" description="3-hydroxyacyl-CoA dehydrogenase C-terminal" evidence="5">
    <location>
        <begin position="170"/>
        <end position="266"/>
    </location>
</feature>
<keyword evidence="8" id="KW-1185">Reference proteome</keyword>
<dbReference type="InterPro" id="IPR022694">
    <property type="entry name" value="3-OHacyl-CoA_DH"/>
</dbReference>
<dbReference type="InterPro" id="IPR006108">
    <property type="entry name" value="3HC_DH_C"/>
</dbReference>
<evidence type="ECO:0000256" key="4">
    <source>
        <dbReference type="PIRSR" id="PIRSR000105-1"/>
    </source>
</evidence>
<feature type="site" description="Important for catalytic activity" evidence="4">
    <location>
        <position position="124"/>
    </location>
</feature>
<dbReference type="GO" id="GO:0006631">
    <property type="term" value="P:fatty acid metabolic process"/>
    <property type="evidence" value="ECO:0007669"/>
    <property type="project" value="InterPro"/>
</dbReference>
<feature type="domain" description="3-hydroxyacyl-CoA dehydrogenase NAD binding" evidence="6">
    <location>
        <begin position="1"/>
        <end position="167"/>
    </location>
</feature>
<dbReference type="SUPFAM" id="SSF48179">
    <property type="entry name" value="6-phosphogluconate dehydrogenase C-terminal domain-like"/>
    <property type="match status" value="1"/>
</dbReference>
<keyword evidence="3" id="KW-0560">Oxidoreductase</keyword>
<evidence type="ECO:0000259" key="6">
    <source>
        <dbReference type="Pfam" id="PF02737"/>
    </source>
</evidence>
<comment type="similarity">
    <text evidence="2">Belongs to the 3-hydroxyacyl-CoA dehydrogenase family.</text>
</comment>
<gene>
    <name evidence="7" type="ORF">E1288_15680</name>
</gene>
<protein>
    <submittedName>
        <fullName evidence="7">3-hydroxyacyl-CoA dehydrogenase family protein</fullName>
    </submittedName>
</protein>
<sequence>MGSNITTLAIGYGLPVHLVDVDRPTLDQARARIARQLRHAHLLGALPADQPAGELVTSTSVAGAEGATAVLEAVTELPDVKRKVLAEVAAVVPPGTPLVSNTSGIPIDELAEELPCPEQLVGTHFMNPTYLIKMVELVRGPRTSDAAVAAVESLLGALDRTPVVVRDDPGFVTSRLLHPMINQAARIVERGTATVDAVDTLMQGCLGHPTGPLRTADLIGLDNLVDSLAALYERTGEQSCRPCDLLLEKVASGDLGRKTGQGFYDYGEVLS</sequence>
<evidence type="ECO:0000313" key="7">
    <source>
        <dbReference type="EMBL" id="TDD50991.1"/>
    </source>
</evidence>
<accession>A0A4R4YZI6</accession>
<dbReference type="SUPFAM" id="SSF51735">
    <property type="entry name" value="NAD(P)-binding Rossmann-fold domains"/>
    <property type="match status" value="1"/>
</dbReference>
<reference evidence="7 8" key="1">
    <citation type="submission" date="2019-03" db="EMBL/GenBank/DDBJ databases">
        <title>Draft genome sequences of novel Actinobacteria.</title>
        <authorList>
            <person name="Sahin N."/>
            <person name="Ay H."/>
            <person name="Saygin H."/>
        </authorList>
    </citation>
    <scope>NUCLEOTIDE SEQUENCE [LARGE SCALE GENOMIC DNA]</scope>
    <source>
        <strain evidence="7 8">7K502</strain>
    </source>
</reference>
<dbReference type="Proteomes" id="UP000294947">
    <property type="component" value="Unassembled WGS sequence"/>
</dbReference>
<evidence type="ECO:0000256" key="3">
    <source>
        <dbReference type="ARBA" id="ARBA00023002"/>
    </source>
</evidence>
<evidence type="ECO:0000259" key="5">
    <source>
        <dbReference type="Pfam" id="PF00725"/>
    </source>
</evidence>
<evidence type="ECO:0000256" key="2">
    <source>
        <dbReference type="ARBA" id="ARBA00009463"/>
    </source>
</evidence>
<evidence type="ECO:0000256" key="1">
    <source>
        <dbReference type="ARBA" id="ARBA00005086"/>
    </source>
</evidence>
<dbReference type="OrthoDB" id="3229174at2"/>
<dbReference type="Gene3D" id="3.40.50.720">
    <property type="entry name" value="NAD(P)-binding Rossmann-like Domain"/>
    <property type="match status" value="1"/>
</dbReference>
<dbReference type="Pfam" id="PF00725">
    <property type="entry name" value="3HCDH"/>
    <property type="match status" value="1"/>
</dbReference>
<dbReference type="PANTHER" id="PTHR48075">
    <property type="entry name" value="3-HYDROXYACYL-COA DEHYDROGENASE FAMILY PROTEIN"/>
    <property type="match status" value="1"/>
</dbReference>
<comment type="pathway">
    <text evidence="1">Lipid metabolism; butanoate metabolism.</text>
</comment>
<dbReference type="PIRSF" id="PIRSF000105">
    <property type="entry name" value="HCDH"/>
    <property type="match status" value="1"/>
</dbReference>
<dbReference type="PANTHER" id="PTHR48075:SF5">
    <property type="entry name" value="3-HYDROXYBUTYRYL-COA DEHYDROGENASE"/>
    <property type="match status" value="1"/>
</dbReference>
<dbReference type="InterPro" id="IPR036291">
    <property type="entry name" value="NAD(P)-bd_dom_sf"/>
</dbReference>
<dbReference type="InterPro" id="IPR008927">
    <property type="entry name" value="6-PGluconate_DH-like_C_sf"/>
</dbReference>
<organism evidence="7 8">
    <name type="scientific">Saccharopolyspora elongata</name>
    <dbReference type="NCBI Taxonomy" id="2530387"/>
    <lineage>
        <taxon>Bacteria</taxon>
        <taxon>Bacillati</taxon>
        <taxon>Actinomycetota</taxon>
        <taxon>Actinomycetes</taxon>
        <taxon>Pseudonocardiales</taxon>
        <taxon>Pseudonocardiaceae</taxon>
        <taxon>Saccharopolyspora</taxon>
    </lineage>
</organism>
<name>A0A4R4YZI6_9PSEU</name>
<dbReference type="AlphaFoldDB" id="A0A4R4YZI6"/>
<dbReference type="GO" id="GO:0016616">
    <property type="term" value="F:oxidoreductase activity, acting on the CH-OH group of donors, NAD or NADP as acceptor"/>
    <property type="evidence" value="ECO:0007669"/>
    <property type="project" value="InterPro"/>
</dbReference>
<dbReference type="InterPro" id="IPR006176">
    <property type="entry name" value="3-OHacyl-CoA_DH_NAD-bd"/>
</dbReference>
<evidence type="ECO:0000313" key="8">
    <source>
        <dbReference type="Proteomes" id="UP000294947"/>
    </source>
</evidence>
<dbReference type="Pfam" id="PF02737">
    <property type="entry name" value="3HCDH_N"/>
    <property type="match status" value="1"/>
</dbReference>